<keyword evidence="2" id="KW-1185">Reference proteome</keyword>
<name>A0A6A5YKR2_9PLEO</name>
<reference evidence="1" key="1">
    <citation type="journal article" date="2020" name="Stud. Mycol.">
        <title>101 Dothideomycetes genomes: a test case for predicting lifestyles and emergence of pathogens.</title>
        <authorList>
            <person name="Haridas S."/>
            <person name="Albert R."/>
            <person name="Binder M."/>
            <person name="Bloem J."/>
            <person name="Labutti K."/>
            <person name="Salamov A."/>
            <person name="Andreopoulos B."/>
            <person name="Baker S."/>
            <person name="Barry K."/>
            <person name="Bills G."/>
            <person name="Bluhm B."/>
            <person name="Cannon C."/>
            <person name="Castanera R."/>
            <person name="Culley D."/>
            <person name="Daum C."/>
            <person name="Ezra D."/>
            <person name="Gonzalez J."/>
            <person name="Henrissat B."/>
            <person name="Kuo A."/>
            <person name="Liang C."/>
            <person name="Lipzen A."/>
            <person name="Lutzoni F."/>
            <person name="Magnuson J."/>
            <person name="Mondo S."/>
            <person name="Nolan M."/>
            <person name="Ohm R."/>
            <person name="Pangilinan J."/>
            <person name="Park H.-J."/>
            <person name="Ramirez L."/>
            <person name="Alfaro M."/>
            <person name="Sun H."/>
            <person name="Tritt A."/>
            <person name="Yoshinaga Y."/>
            <person name="Zwiers L.-H."/>
            <person name="Turgeon B."/>
            <person name="Goodwin S."/>
            <person name="Spatafora J."/>
            <person name="Crous P."/>
            <person name="Grigoriev I."/>
        </authorList>
    </citation>
    <scope>NUCLEOTIDE SEQUENCE</scope>
    <source>
        <strain evidence="1">CBS 627.86</strain>
    </source>
</reference>
<dbReference type="AlphaFoldDB" id="A0A6A5YKR2"/>
<proteinExistence type="predicted"/>
<gene>
    <name evidence="1" type="ORF">BDV96DRAFT_311104</name>
</gene>
<evidence type="ECO:0000313" key="1">
    <source>
        <dbReference type="EMBL" id="KAF2106927.1"/>
    </source>
</evidence>
<dbReference type="EMBL" id="ML977358">
    <property type="protein sequence ID" value="KAF2106927.1"/>
    <property type="molecule type" value="Genomic_DNA"/>
</dbReference>
<protein>
    <submittedName>
        <fullName evidence="1">Uncharacterized protein</fullName>
    </submittedName>
</protein>
<evidence type="ECO:0000313" key="2">
    <source>
        <dbReference type="Proteomes" id="UP000799770"/>
    </source>
</evidence>
<sequence length="164" mass="17911">MYHGIRALLLQAALPCADIFATKMILSVKVLFIASGLSRTMYLKSELIDQSQCVCQQSSSLPSRPCQTPLLLLPSHNPLTMTLTSGTPTMTLHRVNAPQVSGTPTTPLKSIEWSDDLIKQRSGRNSGNQQNLYECTQGNGLNWVQKCGLCHDATHGKSDYCFAG</sequence>
<accession>A0A6A5YKR2</accession>
<dbReference type="Proteomes" id="UP000799770">
    <property type="component" value="Unassembled WGS sequence"/>
</dbReference>
<organism evidence="1 2">
    <name type="scientific">Lophiotrema nucula</name>
    <dbReference type="NCBI Taxonomy" id="690887"/>
    <lineage>
        <taxon>Eukaryota</taxon>
        <taxon>Fungi</taxon>
        <taxon>Dikarya</taxon>
        <taxon>Ascomycota</taxon>
        <taxon>Pezizomycotina</taxon>
        <taxon>Dothideomycetes</taxon>
        <taxon>Pleosporomycetidae</taxon>
        <taxon>Pleosporales</taxon>
        <taxon>Lophiotremataceae</taxon>
        <taxon>Lophiotrema</taxon>
    </lineage>
</organism>